<dbReference type="KEGG" id="sind:105163655"/>
<sequence length="371" mass="42236">MPQRKSLCNNMDSRVAGSDDFFDRLPDEVVLSIFDQLQDAKSLCLSMSVCKRFHSIIPQVNQVFLPLPQKKSAERESGQETRRGLFRSAVIRALKKPFYFVSQMIKSKPKNEENDLEFYSHYVPNQVLKSFQEIRAFHLRLPCYGTQKQGLKTGENSMNPTNFLRWKAEFGRELQSCVILGAKSWRDKSEGEENSVYPDQESRIMADEELKLRIVWTISCLIAASARHYLIQETVKGLKTIDSIVVSDESNQGRLCMNKGQIEEVRKMERKGDELLEYRSRVPALRMKMWYLERLELPDSGKVMEGGTLVVIRPAAACGGAGADELRMGNWGDGGMAAEAFGEEGDGKMLREAVRKLMVAKKCYTLEMNSF</sequence>
<dbReference type="RefSeq" id="XP_011080388.1">
    <property type="nucleotide sequence ID" value="XM_011082086.2"/>
</dbReference>
<dbReference type="InterPro" id="IPR036047">
    <property type="entry name" value="F-box-like_dom_sf"/>
</dbReference>
<reference evidence="3" key="1">
    <citation type="submission" date="2025-08" db="UniProtKB">
        <authorList>
            <consortium name="RefSeq"/>
        </authorList>
    </citation>
    <scope>IDENTIFICATION</scope>
</reference>
<dbReference type="Pfam" id="PF12937">
    <property type="entry name" value="F-box-like"/>
    <property type="match status" value="1"/>
</dbReference>
<dbReference type="InterPro" id="IPR044809">
    <property type="entry name" value="AUF1-like"/>
</dbReference>
<dbReference type="Gene3D" id="1.20.1280.50">
    <property type="match status" value="1"/>
</dbReference>
<protein>
    <submittedName>
        <fullName evidence="3">F-box protein At4g18380</fullName>
    </submittedName>
</protein>
<feature type="domain" description="F-box" evidence="1">
    <location>
        <begin position="19"/>
        <end position="67"/>
    </location>
</feature>
<gene>
    <name evidence="3" type="primary">LOC105163655</name>
</gene>
<dbReference type="InParanoid" id="A0A6I9T848"/>
<dbReference type="Proteomes" id="UP000504604">
    <property type="component" value="Linkage group LG6"/>
</dbReference>
<dbReference type="OrthoDB" id="812961at2759"/>
<dbReference type="PANTHER" id="PTHR31215">
    <property type="entry name" value="OS05G0510400 PROTEIN-RELATED"/>
    <property type="match status" value="1"/>
</dbReference>
<dbReference type="AlphaFoldDB" id="A0A6I9T848"/>
<name>A0A6I9T848_SESIN</name>
<dbReference type="GeneID" id="105163655"/>
<dbReference type="PROSITE" id="PS50181">
    <property type="entry name" value="FBOX"/>
    <property type="match status" value="1"/>
</dbReference>
<proteinExistence type="predicted"/>
<accession>A0A6I9T848</accession>
<evidence type="ECO:0000259" key="1">
    <source>
        <dbReference type="PROSITE" id="PS50181"/>
    </source>
</evidence>
<organism evidence="2 3">
    <name type="scientific">Sesamum indicum</name>
    <name type="common">Oriental sesame</name>
    <name type="synonym">Sesamum orientale</name>
    <dbReference type="NCBI Taxonomy" id="4182"/>
    <lineage>
        <taxon>Eukaryota</taxon>
        <taxon>Viridiplantae</taxon>
        <taxon>Streptophyta</taxon>
        <taxon>Embryophyta</taxon>
        <taxon>Tracheophyta</taxon>
        <taxon>Spermatophyta</taxon>
        <taxon>Magnoliopsida</taxon>
        <taxon>eudicotyledons</taxon>
        <taxon>Gunneridae</taxon>
        <taxon>Pentapetalae</taxon>
        <taxon>asterids</taxon>
        <taxon>lamiids</taxon>
        <taxon>Lamiales</taxon>
        <taxon>Pedaliaceae</taxon>
        <taxon>Sesamum</taxon>
    </lineage>
</organism>
<keyword evidence="2" id="KW-1185">Reference proteome</keyword>
<dbReference type="SUPFAM" id="SSF81383">
    <property type="entry name" value="F-box domain"/>
    <property type="match status" value="1"/>
</dbReference>
<evidence type="ECO:0000313" key="3">
    <source>
        <dbReference type="RefSeq" id="XP_011080388.1"/>
    </source>
</evidence>
<dbReference type="InterPro" id="IPR001810">
    <property type="entry name" value="F-box_dom"/>
</dbReference>
<evidence type="ECO:0000313" key="2">
    <source>
        <dbReference type="Proteomes" id="UP000504604"/>
    </source>
</evidence>
<dbReference type="CDD" id="cd09917">
    <property type="entry name" value="F-box_SF"/>
    <property type="match status" value="1"/>
</dbReference>